<protein>
    <recommendedName>
        <fullName evidence="1">SCP2 domain-containing protein</fullName>
    </recommendedName>
</protein>
<evidence type="ECO:0000259" key="1">
    <source>
        <dbReference type="Pfam" id="PF02036"/>
    </source>
</evidence>
<organism evidence="2">
    <name type="scientific">marine metagenome</name>
    <dbReference type="NCBI Taxonomy" id="408172"/>
    <lineage>
        <taxon>unclassified sequences</taxon>
        <taxon>metagenomes</taxon>
        <taxon>ecological metagenomes</taxon>
    </lineage>
</organism>
<dbReference type="SUPFAM" id="SSF55718">
    <property type="entry name" value="SCP-like"/>
    <property type="match status" value="1"/>
</dbReference>
<dbReference type="InterPro" id="IPR036527">
    <property type="entry name" value="SCP2_sterol-bd_dom_sf"/>
</dbReference>
<dbReference type="PANTHER" id="PTHR10094">
    <property type="entry name" value="STEROL CARRIER PROTEIN 2 SCP-2 FAMILY PROTEIN"/>
    <property type="match status" value="1"/>
</dbReference>
<reference evidence="2" key="1">
    <citation type="submission" date="2018-05" db="EMBL/GenBank/DDBJ databases">
        <authorList>
            <person name="Lanie J.A."/>
            <person name="Ng W.-L."/>
            <person name="Kazmierczak K.M."/>
            <person name="Andrzejewski T.M."/>
            <person name="Davidsen T.M."/>
            <person name="Wayne K.J."/>
            <person name="Tettelin H."/>
            <person name="Glass J.I."/>
            <person name="Rusch D."/>
            <person name="Podicherti R."/>
            <person name="Tsui H.-C.T."/>
            <person name="Winkler M.E."/>
        </authorList>
    </citation>
    <scope>NUCLEOTIDE SEQUENCE</scope>
</reference>
<dbReference type="InterPro" id="IPR003033">
    <property type="entry name" value="SCP2_sterol-bd_dom"/>
</dbReference>
<dbReference type="AlphaFoldDB" id="A0A381QUT6"/>
<dbReference type="Pfam" id="PF02036">
    <property type="entry name" value="SCP2"/>
    <property type="match status" value="1"/>
</dbReference>
<name>A0A381QUT6_9ZZZZ</name>
<feature type="domain" description="SCP2" evidence="1">
    <location>
        <begin position="15"/>
        <end position="90"/>
    </location>
</feature>
<accession>A0A381QUT6</accession>
<evidence type="ECO:0000313" key="2">
    <source>
        <dbReference type="EMBL" id="SUZ83172.1"/>
    </source>
</evidence>
<dbReference type="Gene3D" id="3.30.1050.10">
    <property type="entry name" value="SCP2 sterol-binding domain"/>
    <property type="match status" value="1"/>
</dbReference>
<sequence length="90" mass="9903">MNELATLNAGKIDAKIKFEFSDGCVLIDDTTSPPTISNENNDADCVIEINNENFSEILNKKMSSMSAFMTGKMKIKGEMTIAMKLSSLFD</sequence>
<dbReference type="EMBL" id="UINC01001538">
    <property type="protein sequence ID" value="SUZ83172.1"/>
    <property type="molecule type" value="Genomic_DNA"/>
</dbReference>
<dbReference type="GO" id="GO:0005829">
    <property type="term" value="C:cytosol"/>
    <property type="evidence" value="ECO:0007669"/>
    <property type="project" value="TreeGrafter"/>
</dbReference>
<gene>
    <name evidence="2" type="ORF">METZ01_LOCUS36026</name>
</gene>
<dbReference type="PANTHER" id="PTHR10094:SF25">
    <property type="entry name" value="SCP2 STEROL-BINDING DOMAIN-CONTAINING PROTEIN 1"/>
    <property type="match status" value="1"/>
</dbReference>
<proteinExistence type="predicted"/>